<evidence type="ECO:0000256" key="1">
    <source>
        <dbReference type="SAM" id="SignalP"/>
    </source>
</evidence>
<feature type="chain" id="PRO_5019758742" description="Secreted protein" evidence="1">
    <location>
        <begin position="18"/>
        <end position="121"/>
    </location>
</feature>
<organism evidence="2 3">
    <name type="scientific">Maricaulis maris</name>
    <dbReference type="NCBI Taxonomy" id="74318"/>
    <lineage>
        <taxon>Bacteria</taxon>
        <taxon>Pseudomonadati</taxon>
        <taxon>Pseudomonadota</taxon>
        <taxon>Alphaproteobacteria</taxon>
        <taxon>Maricaulales</taxon>
        <taxon>Maricaulaceae</taxon>
        <taxon>Maricaulis</taxon>
    </lineage>
</organism>
<dbReference type="RefSeq" id="WP_121210421.1">
    <property type="nucleotide sequence ID" value="NZ_RBIM01000003.1"/>
</dbReference>
<gene>
    <name evidence="2" type="ORF">C7435_1206</name>
</gene>
<dbReference type="AlphaFoldDB" id="A0A495DCH1"/>
<sequence>MVISGIIAALAALQAGASVEPAGADINIRIIGRGTMECAITTTDGNANRRARARASAYDSIRMDDALSAACTYDVPDGGELIIRFIETDGFACPFDAGIDEESCNTTIDGPAEGAFELIAN</sequence>
<dbReference type="OrthoDB" id="9916110at2"/>
<protein>
    <recommendedName>
        <fullName evidence="4">Secreted protein</fullName>
    </recommendedName>
</protein>
<proteinExistence type="predicted"/>
<accession>A0A495DCH1</accession>
<feature type="signal peptide" evidence="1">
    <location>
        <begin position="1"/>
        <end position="17"/>
    </location>
</feature>
<evidence type="ECO:0000313" key="3">
    <source>
        <dbReference type="Proteomes" id="UP000273675"/>
    </source>
</evidence>
<evidence type="ECO:0000313" key="2">
    <source>
        <dbReference type="EMBL" id="RKR00009.1"/>
    </source>
</evidence>
<keyword evidence="1" id="KW-0732">Signal</keyword>
<dbReference type="Proteomes" id="UP000273675">
    <property type="component" value="Unassembled WGS sequence"/>
</dbReference>
<name>A0A495DCH1_9PROT</name>
<evidence type="ECO:0008006" key="4">
    <source>
        <dbReference type="Google" id="ProtNLM"/>
    </source>
</evidence>
<reference evidence="2 3" key="1">
    <citation type="submission" date="2018-10" db="EMBL/GenBank/DDBJ databases">
        <title>Genomic Encyclopedia of Type Strains, Phase IV (KMG-IV): sequencing the most valuable type-strain genomes for metagenomic binning, comparative biology and taxonomic classification.</title>
        <authorList>
            <person name="Goeker M."/>
        </authorList>
    </citation>
    <scope>NUCLEOTIDE SEQUENCE [LARGE SCALE GENOMIC DNA]</scope>
    <source>
        <strain evidence="2 3">DSM 4734</strain>
    </source>
</reference>
<dbReference type="EMBL" id="RBIM01000003">
    <property type="protein sequence ID" value="RKR00009.1"/>
    <property type="molecule type" value="Genomic_DNA"/>
</dbReference>
<comment type="caution">
    <text evidence="2">The sequence shown here is derived from an EMBL/GenBank/DDBJ whole genome shotgun (WGS) entry which is preliminary data.</text>
</comment>